<keyword evidence="3" id="KW-1185">Reference proteome</keyword>
<proteinExistence type="predicted"/>
<evidence type="ECO:0000313" key="3">
    <source>
        <dbReference type="Proteomes" id="UP001198962"/>
    </source>
</evidence>
<dbReference type="EMBL" id="JAJEPU010000021">
    <property type="protein sequence ID" value="MCC2164917.1"/>
    <property type="molecule type" value="Genomic_DNA"/>
</dbReference>
<dbReference type="RefSeq" id="WP_308451383.1">
    <property type="nucleotide sequence ID" value="NZ_JAJEPU010000021.1"/>
</dbReference>
<dbReference type="Gene3D" id="1.10.260.40">
    <property type="entry name" value="lambda repressor-like DNA-binding domains"/>
    <property type="match status" value="1"/>
</dbReference>
<dbReference type="Pfam" id="PF01381">
    <property type="entry name" value="HTH_3"/>
    <property type="match status" value="1"/>
</dbReference>
<evidence type="ECO:0000313" key="2">
    <source>
        <dbReference type="EMBL" id="MCC2164917.1"/>
    </source>
</evidence>
<feature type="domain" description="HTH cro/C1-type" evidence="1">
    <location>
        <begin position="23"/>
        <end position="77"/>
    </location>
</feature>
<dbReference type="InterPro" id="IPR010982">
    <property type="entry name" value="Lambda_DNA-bd_dom_sf"/>
</dbReference>
<comment type="caution">
    <text evidence="2">The sequence shown here is derived from an EMBL/GenBank/DDBJ whole genome shotgun (WGS) entry which is preliminary data.</text>
</comment>
<protein>
    <submittedName>
        <fullName evidence="2">Helix-turn-helix transcriptional regulator</fullName>
    </submittedName>
</protein>
<gene>
    <name evidence="2" type="ORF">LKD32_08500</name>
</gene>
<accession>A0AAE3AS05</accession>
<dbReference type="CDD" id="cd00093">
    <property type="entry name" value="HTH_XRE"/>
    <property type="match status" value="1"/>
</dbReference>
<reference evidence="2" key="1">
    <citation type="submission" date="2021-10" db="EMBL/GenBank/DDBJ databases">
        <title>Anaerobic single-cell dispensing facilitates the cultivation of human gut bacteria.</title>
        <authorList>
            <person name="Afrizal A."/>
        </authorList>
    </citation>
    <scope>NUCLEOTIDE SEQUENCE</scope>
    <source>
        <strain evidence="2">CLA-AA-H274</strain>
    </source>
</reference>
<dbReference type="GO" id="GO:0003677">
    <property type="term" value="F:DNA binding"/>
    <property type="evidence" value="ECO:0007669"/>
    <property type="project" value="InterPro"/>
</dbReference>
<dbReference type="InterPro" id="IPR001387">
    <property type="entry name" value="Cro/C1-type_HTH"/>
</dbReference>
<dbReference type="AlphaFoldDB" id="A0AAE3AS05"/>
<dbReference type="SMART" id="SM00530">
    <property type="entry name" value="HTH_XRE"/>
    <property type="match status" value="1"/>
</dbReference>
<name>A0AAE3AS05_9FIRM</name>
<dbReference type="Proteomes" id="UP001198962">
    <property type="component" value="Unassembled WGS sequence"/>
</dbReference>
<evidence type="ECO:0000259" key="1">
    <source>
        <dbReference type="PROSITE" id="PS50943"/>
    </source>
</evidence>
<sequence>MSLLDKFLNNIKIEKRIETGQKIKRIRLRNKTAVSELAEAAGVNEAAIRNYEVGYRQISRDRLELIAQRLGVPVETLVDRQIDSYNDAMHILFELSDKYDLVPIELPQEPKYAIQTKDETILQALQAWYNERRKWENGDITQAELQEWMDAFPLQCEENESPAEKVESRYTDFERILGLKSSLEQLDMIVNDNVELIEDCIAHKDYKAAREHLRTLKATVHTLSQVDIKRYGK</sequence>
<dbReference type="SUPFAM" id="SSF47413">
    <property type="entry name" value="lambda repressor-like DNA-binding domains"/>
    <property type="match status" value="1"/>
</dbReference>
<organism evidence="2 3">
    <name type="scientific">Brotaphodocola catenula</name>
    <dbReference type="NCBI Taxonomy" id="2885361"/>
    <lineage>
        <taxon>Bacteria</taxon>
        <taxon>Bacillati</taxon>
        <taxon>Bacillota</taxon>
        <taxon>Clostridia</taxon>
        <taxon>Lachnospirales</taxon>
        <taxon>Lachnospiraceae</taxon>
        <taxon>Brotaphodocola</taxon>
    </lineage>
</organism>
<dbReference type="PROSITE" id="PS50943">
    <property type="entry name" value="HTH_CROC1"/>
    <property type="match status" value="1"/>
</dbReference>